<feature type="domain" description="BPTI/Kunitz inhibitor" evidence="6">
    <location>
        <begin position="339"/>
        <end position="389"/>
    </location>
</feature>
<evidence type="ECO:0000313" key="8">
    <source>
        <dbReference type="Proteomes" id="UP000281553"/>
    </source>
</evidence>
<name>A0A3P6SR16_DIBLA</name>
<dbReference type="GO" id="GO:0004867">
    <property type="term" value="F:serine-type endopeptidase inhibitor activity"/>
    <property type="evidence" value="ECO:0007669"/>
    <property type="project" value="UniProtKB-KW"/>
</dbReference>
<keyword evidence="2" id="KW-0964">Secreted</keyword>
<keyword evidence="3" id="KW-0646">Protease inhibitor</keyword>
<dbReference type="Proteomes" id="UP000281553">
    <property type="component" value="Unassembled WGS sequence"/>
</dbReference>
<feature type="domain" description="BPTI/Kunitz inhibitor" evidence="6">
    <location>
        <begin position="66"/>
        <end position="120"/>
    </location>
</feature>
<dbReference type="CDD" id="cd00109">
    <property type="entry name" value="Kunitz-type"/>
    <property type="match status" value="4"/>
</dbReference>
<dbReference type="Pfam" id="PF00014">
    <property type="entry name" value="Kunitz_BPTI"/>
    <property type="match status" value="5"/>
</dbReference>
<dbReference type="EMBL" id="UYRU01042366">
    <property type="protein sequence ID" value="VDK74857.1"/>
    <property type="molecule type" value="Genomic_DNA"/>
</dbReference>
<evidence type="ECO:0000256" key="1">
    <source>
        <dbReference type="ARBA" id="ARBA00004613"/>
    </source>
</evidence>
<keyword evidence="8" id="KW-1185">Reference proteome</keyword>
<reference evidence="7 8" key="1">
    <citation type="submission" date="2018-11" db="EMBL/GenBank/DDBJ databases">
        <authorList>
            <consortium name="Pathogen Informatics"/>
        </authorList>
    </citation>
    <scope>NUCLEOTIDE SEQUENCE [LARGE SCALE GENOMIC DNA]</scope>
</reference>
<comment type="subcellular location">
    <subcellularLocation>
        <location evidence="1">Secreted</location>
    </subcellularLocation>
</comment>
<dbReference type="PROSITE" id="PS00280">
    <property type="entry name" value="BPTI_KUNITZ_1"/>
    <property type="match status" value="5"/>
</dbReference>
<evidence type="ECO:0000259" key="6">
    <source>
        <dbReference type="PROSITE" id="PS50279"/>
    </source>
</evidence>
<dbReference type="InterPro" id="IPR020901">
    <property type="entry name" value="Prtase_inh_Kunz-CS"/>
</dbReference>
<dbReference type="PRINTS" id="PR00759">
    <property type="entry name" value="BASICPTASE"/>
</dbReference>
<dbReference type="InterPro" id="IPR002223">
    <property type="entry name" value="Kunitz_BPTI"/>
</dbReference>
<evidence type="ECO:0000313" key="7">
    <source>
        <dbReference type="EMBL" id="VDK74857.1"/>
    </source>
</evidence>
<dbReference type="OrthoDB" id="5950222at2759"/>
<feature type="domain" description="BPTI/Kunitz inhibitor" evidence="6">
    <location>
        <begin position="431"/>
        <end position="481"/>
    </location>
</feature>
<dbReference type="GO" id="GO:0005615">
    <property type="term" value="C:extracellular space"/>
    <property type="evidence" value="ECO:0007669"/>
    <property type="project" value="TreeGrafter"/>
</dbReference>
<dbReference type="PROSITE" id="PS50279">
    <property type="entry name" value="BPTI_KUNITZ_2"/>
    <property type="match status" value="5"/>
</dbReference>
<keyword evidence="5" id="KW-1015">Disulfide bond</keyword>
<dbReference type="PANTHER" id="PTHR10083">
    <property type="entry name" value="KUNITZ-TYPE PROTEASE INHIBITOR-RELATED"/>
    <property type="match status" value="1"/>
</dbReference>
<protein>
    <recommendedName>
        <fullName evidence="6">BPTI/Kunitz inhibitor domain-containing protein</fullName>
    </recommendedName>
</protein>
<evidence type="ECO:0000256" key="5">
    <source>
        <dbReference type="ARBA" id="ARBA00023157"/>
    </source>
</evidence>
<dbReference type="PANTHER" id="PTHR10083:SF381">
    <property type="entry name" value="BPTI_KUNITZ INHIBITOR DOMAIN-CONTAINING PROTEIN"/>
    <property type="match status" value="1"/>
</dbReference>
<organism evidence="7 8">
    <name type="scientific">Dibothriocephalus latus</name>
    <name type="common">Fish tapeworm</name>
    <name type="synonym">Diphyllobothrium latum</name>
    <dbReference type="NCBI Taxonomy" id="60516"/>
    <lineage>
        <taxon>Eukaryota</taxon>
        <taxon>Metazoa</taxon>
        <taxon>Spiralia</taxon>
        <taxon>Lophotrochozoa</taxon>
        <taxon>Platyhelminthes</taxon>
        <taxon>Cestoda</taxon>
        <taxon>Eucestoda</taxon>
        <taxon>Diphyllobothriidea</taxon>
        <taxon>Diphyllobothriidae</taxon>
        <taxon>Dibothriocephalus</taxon>
    </lineage>
</organism>
<sequence length="661" mass="71431">MNKKLYVRLSEQGYCNVDCRSERGCSYYCLDLPSLYTTTPGACDCVKCERPGEVCVAEGRSYACTCPDGYQRAENGGCIERAERRFGYSTKDKRCVEFVYGGCQGNANNFESLELCKARCGNGASGVMPKVCTITLLVDSARSTICSLPLRTGPCRETNTRYGYYGPMKKCVRFNYGGCGGNRNNFLTEEECQKACISDAAMFVVGETLAVWTEGAYVKTATKVMPNASAEEPSQLTDAAMSIVGETLAVKTEGAYVKTVTKVMLSANAEEKNQQTLVVTSDVVRTPDARLADAFVSKAMKAMLSAAADQSNQVSFVLCLHPLRLLPIAVGVASSGNLCELPLETGPCRAFIRRYGFNPQTGHCQLFTYGGCAGNANNFETEEECMARCGGAGSGRLWIFLLVSRYTFDNAAARWDLQLEWIMGGGSGNLCELPLETGPCRAFIRRYGFNPQTGRCQLFTYGGCPGNANNFETEEECMARCGGAGSGRQTLVATSDVVRTPGARLEDAFVNKAMKAMLSAAADQFNQVFMLLADSSVDIETHCHVICDCAGGRSGNLCEQPLETGPCRAFIRRYGFNPQTGRCQFFTYGGCAGNANNFETEAECMARCEGAGSGRVEVEVEGVAICVICHWKLDRVVLTVAVTDLIPILDAATSLHTVAVL</sequence>
<evidence type="ECO:0000256" key="4">
    <source>
        <dbReference type="ARBA" id="ARBA00022900"/>
    </source>
</evidence>
<dbReference type="InterPro" id="IPR036880">
    <property type="entry name" value="Kunitz_BPTI_sf"/>
</dbReference>
<accession>A0A3P6SR16</accession>
<dbReference type="SMART" id="SM00131">
    <property type="entry name" value="KU"/>
    <property type="match status" value="5"/>
</dbReference>
<dbReference type="SUPFAM" id="SSF57362">
    <property type="entry name" value="BPTI-like"/>
    <property type="match status" value="5"/>
</dbReference>
<feature type="domain" description="BPTI/Kunitz inhibitor" evidence="6">
    <location>
        <begin position="146"/>
        <end position="196"/>
    </location>
</feature>
<evidence type="ECO:0000256" key="2">
    <source>
        <dbReference type="ARBA" id="ARBA00022525"/>
    </source>
</evidence>
<dbReference type="AlphaFoldDB" id="A0A3P6SR16"/>
<dbReference type="InterPro" id="IPR050098">
    <property type="entry name" value="TFPI/VKTCI-like"/>
</dbReference>
<keyword evidence="4" id="KW-0722">Serine protease inhibitor</keyword>
<proteinExistence type="predicted"/>
<gene>
    <name evidence="7" type="ORF">DILT_LOCUS2622</name>
</gene>
<dbReference type="Gene3D" id="4.10.410.10">
    <property type="entry name" value="Pancreatic trypsin inhibitor Kunitz domain"/>
    <property type="match status" value="5"/>
</dbReference>
<evidence type="ECO:0000256" key="3">
    <source>
        <dbReference type="ARBA" id="ARBA00022690"/>
    </source>
</evidence>
<feature type="non-terminal residue" evidence="7">
    <location>
        <position position="661"/>
    </location>
</feature>
<dbReference type="FunFam" id="4.10.410.10:FF:000020">
    <property type="entry name" value="Collagen, type VI, alpha 3"/>
    <property type="match status" value="3"/>
</dbReference>
<feature type="domain" description="BPTI/Kunitz inhibitor" evidence="6">
    <location>
        <begin position="558"/>
        <end position="608"/>
    </location>
</feature>